<dbReference type="EMBL" id="SPSF01000056">
    <property type="protein sequence ID" value="MPQ64821.1"/>
    <property type="molecule type" value="Genomic_DNA"/>
</dbReference>
<feature type="transmembrane region" description="Helical" evidence="1">
    <location>
        <begin position="99"/>
        <end position="119"/>
    </location>
</feature>
<feature type="transmembrane region" description="Helical" evidence="1">
    <location>
        <begin position="12"/>
        <end position="36"/>
    </location>
</feature>
<gene>
    <name evidence="2" type="ORF">E4V82_22390</name>
</gene>
<feature type="transmembrane region" description="Helical" evidence="1">
    <location>
        <begin position="42"/>
        <end position="64"/>
    </location>
</feature>
<dbReference type="AlphaFoldDB" id="A0A5N7IUT4"/>
<keyword evidence="1" id="KW-1133">Transmembrane helix</keyword>
<comment type="caution">
    <text evidence="2">The sequence shown here is derived from an EMBL/GenBank/DDBJ whole genome shotgun (WGS) entry which is preliminary data.</text>
</comment>
<feature type="transmembrane region" description="Helical" evidence="1">
    <location>
        <begin position="76"/>
        <end position="93"/>
    </location>
</feature>
<keyword evidence="1" id="KW-0472">Membrane</keyword>
<evidence type="ECO:0000313" key="3">
    <source>
        <dbReference type="Proteomes" id="UP000342249"/>
    </source>
</evidence>
<dbReference type="RefSeq" id="WP_152753968.1">
    <property type="nucleotide sequence ID" value="NZ_SPSE01000054.1"/>
</dbReference>
<keyword evidence="1" id="KW-0812">Transmembrane</keyword>
<proteinExistence type="predicted"/>
<reference evidence="2 3" key="1">
    <citation type="journal article" date="2019" name="Lett. Appl. Microbiol.">
        <title>A case of 'blown pack' spoilage of vacuum-packaged pork likely associated with Clostridium estertheticum in Canada.</title>
        <authorList>
            <person name="Zhang P."/>
            <person name="Ward P."/>
            <person name="McMullen L.M."/>
            <person name="Yang X."/>
        </authorList>
    </citation>
    <scope>NUCLEOTIDE SEQUENCE [LARGE SCALE GENOMIC DNA]</scope>
    <source>
        <strain evidence="2 3">MA19</strain>
    </source>
</reference>
<dbReference type="Proteomes" id="UP000342249">
    <property type="component" value="Unassembled WGS sequence"/>
</dbReference>
<sequence length="143" mass="16940">MKSKKKIFRDYIITSLAFSMLIIFWVFCIDALFYGLWSNFKIIGSIVVYSFIMCLAPIVIRLVLDNRPVISMFVEYVVVVLLFFAFGIKFNWYPKGEEWFVFIYTIPVYAVGYLLRLVGIRKDADYINKKLTERKKRGKQMNN</sequence>
<evidence type="ECO:0000256" key="1">
    <source>
        <dbReference type="SAM" id="Phobius"/>
    </source>
</evidence>
<organism evidence="2 3">
    <name type="scientific">Clostridium estertheticum</name>
    <dbReference type="NCBI Taxonomy" id="238834"/>
    <lineage>
        <taxon>Bacteria</taxon>
        <taxon>Bacillati</taxon>
        <taxon>Bacillota</taxon>
        <taxon>Clostridia</taxon>
        <taxon>Eubacteriales</taxon>
        <taxon>Clostridiaceae</taxon>
        <taxon>Clostridium</taxon>
    </lineage>
</organism>
<protein>
    <recommendedName>
        <fullName evidence="4">DUF3021 family protein</fullName>
    </recommendedName>
</protein>
<evidence type="ECO:0008006" key="4">
    <source>
        <dbReference type="Google" id="ProtNLM"/>
    </source>
</evidence>
<name>A0A5N7IUT4_9CLOT</name>
<evidence type="ECO:0000313" key="2">
    <source>
        <dbReference type="EMBL" id="MPQ64821.1"/>
    </source>
</evidence>
<accession>A0A5N7IUT4</accession>